<name>A0A6S7J2Z6_PARCT</name>
<reference evidence="1" key="1">
    <citation type="submission" date="2020-04" db="EMBL/GenBank/DDBJ databases">
        <authorList>
            <person name="Alioto T."/>
            <person name="Alioto T."/>
            <person name="Gomez Garrido J."/>
        </authorList>
    </citation>
    <scope>NUCLEOTIDE SEQUENCE</scope>
    <source>
        <strain evidence="1">A484AB</strain>
    </source>
</reference>
<keyword evidence="2" id="KW-1185">Reference proteome</keyword>
<sequence>MEVFWKQEEQFEGLVVLMGGFYLLMTLLAIIGNRFGDSGLSDVAVHSEVIAEGSIDSVLNGKHYNKGIRLHKIMYEAMIKLLLGHFEACLREDSLELLSDHKRQLDQLKLNLCQEDIMQVLESELLQQ</sequence>
<gene>
    <name evidence="1" type="ORF">PACLA_8A026486</name>
</gene>
<comment type="caution">
    <text evidence="1">The sequence shown here is derived from an EMBL/GenBank/DDBJ whole genome shotgun (WGS) entry which is preliminary data.</text>
</comment>
<accession>A0A6S7J2Z6</accession>
<protein>
    <submittedName>
        <fullName evidence="1">Uncharacterized protein</fullName>
    </submittedName>
</protein>
<dbReference type="EMBL" id="CACRXK020012891">
    <property type="protein sequence ID" value="CAB4024191.1"/>
    <property type="molecule type" value="Genomic_DNA"/>
</dbReference>
<dbReference type="AlphaFoldDB" id="A0A6S7J2Z6"/>
<dbReference type="PANTHER" id="PTHR46704:SF9">
    <property type="entry name" value="BHLH DOMAIN-CONTAINING PROTEIN"/>
    <property type="match status" value="1"/>
</dbReference>
<dbReference type="PANTHER" id="PTHR46704">
    <property type="entry name" value="CXC DOMAIN-CONTAINING PROTEIN-RELATED"/>
    <property type="match status" value="1"/>
</dbReference>
<organism evidence="1 2">
    <name type="scientific">Paramuricea clavata</name>
    <name type="common">Red gorgonian</name>
    <name type="synonym">Violescent sea-whip</name>
    <dbReference type="NCBI Taxonomy" id="317549"/>
    <lineage>
        <taxon>Eukaryota</taxon>
        <taxon>Metazoa</taxon>
        <taxon>Cnidaria</taxon>
        <taxon>Anthozoa</taxon>
        <taxon>Octocorallia</taxon>
        <taxon>Malacalcyonacea</taxon>
        <taxon>Plexauridae</taxon>
        <taxon>Paramuricea</taxon>
    </lineage>
</organism>
<dbReference type="Proteomes" id="UP001152795">
    <property type="component" value="Unassembled WGS sequence"/>
</dbReference>
<dbReference type="OrthoDB" id="6725193at2759"/>
<proteinExistence type="predicted"/>
<evidence type="ECO:0000313" key="1">
    <source>
        <dbReference type="EMBL" id="CAB4024191.1"/>
    </source>
</evidence>
<evidence type="ECO:0000313" key="2">
    <source>
        <dbReference type="Proteomes" id="UP001152795"/>
    </source>
</evidence>